<dbReference type="OrthoDB" id="9762778at2"/>
<dbReference type="Pfam" id="PF00005">
    <property type="entry name" value="ABC_tran"/>
    <property type="match status" value="1"/>
</dbReference>
<sequence length="582" mass="66389">MFKKFWWFISYYKNKYILAVLFLLLSDLVGLIPPYITGRLTDMIFEGNIELKVFLLILGLDLLIILIKYLFAMSWSYFTFRAGNEIDYKAKDNLMTKFLEQSLKFFETHSTGSLMGKATNDANSISNLAGAGTLSLFDSTIFPLFIIVMMMVVVDVKLTLASIIPLPILAYLCILIGNKIYARWAKVQRAFDKLNTNILEDVEGIRIIRVFNLQKSRYNKFEESGKDLCDKNMNVVKYQALMTPVQRIIPALTFVIAIGYGSFLISNGEITIGQLVSFTYYLNMLVWPMYAFGNFINIKQQGTASMDRIQEVLDYEEDIVESIDAFDLETNPNIEFSDYSFKYPSSKEKVLKDINIKIESGKSLGVLGKTGSGKSTFIKQLLRLYPIDTNHLYLDGERIHKYSISSVREKIGYVPQNHMIFSKTIKENIKLSKPKATDEEVMEAVRFADLEKDLSTFPEGLDTLCGEKGISLSGGQKQRIGIARAFLKEPDILILDDSMSAVDGKTEKNIIENIKKKSRGKTTIISCHRISQVKDCDEIIVLNKGTITERGTHEELLKKGQWYAKQYKNQMARSRFDEKDEK</sequence>
<evidence type="ECO:0000313" key="12">
    <source>
        <dbReference type="EMBL" id="RBP65303.1"/>
    </source>
</evidence>
<dbReference type="PANTHER" id="PTHR24221">
    <property type="entry name" value="ATP-BINDING CASSETTE SUB-FAMILY B"/>
    <property type="match status" value="1"/>
</dbReference>
<keyword evidence="3" id="KW-1003">Cell membrane</keyword>
<dbReference type="RefSeq" id="WP_113920432.1">
    <property type="nucleotide sequence ID" value="NZ_QNRX01000007.1"/>
</dbReference>
<dbReference type="GO" id="GO:0140359">
    <property type="term" value="F:ABC-type transporter activity"/>
    <property type="evidence" value="ECO:0007669"/>
    <property type="project" value="InterPro"/>
</dbReference>
<dbReference type="PANTHER" id="PTHR24221:SF578">
    <property type="entry name" value="MULTIDRUG RESISTANCE ABC TRANSPORTER ATP-BINDING_PERMEASE PROTEIN YHEI-RELATED"/>
    <property type="match status" value="1"/>
</dbReference>
<dbReference type="GO" id="GO:0016887">
    <property type="term" value="F:ATP hydrolysis activity"/>
    <property type="evidence" value="ECO:0007669"/>
    <property type="project" value="InterPro"/>
</dbReference>
<evidence type="ECO:0000256" key="4">
    <source>
        <dbReference type="ARBA" id="ARBA00022692"/>
    </source>
</evidence>
<dbReference type="Proteomes" id="UP000253490">
    <property type="component" value="Unassembled WGS sequence"/>
</dbReference>
<evidence type="ECO:0000256" key="1">
    <source>
        <dbReference type="ARBA" id="ARBA00004651"/>
    </source>
</evidence>
<keyword evidence="6 12" id="KW-0067">ATP-binding</keyword>
<proteinExistence type="predicted"/>
<feature type="transmembrane region" description="Helical" evidence="9">
    <location>
        <begin position="248"/>
        <end position="266"/>
    </location>
</feature>
<dbReference type="SUPFAM" id="SSF90123">
    <property type="entry name" value="ABC transporter transmembrane region"/>
    <property type="match status" value="1"/>
</dbReference>
<evidence type="ECO:0000259" key="11">
    <source>
        <dbReference type="PROSITE" id="PS50929"/>
    </source>
</evidence>
<dbReference type="InterPro" id="IPR027417">
    <property type="entry name" value="P-loop_NTPase"/>
</dbReference>
<keyword evidence="4 9" id="KW-0812">Transmembrane</keyword>
<evidence type="ECO:0000256" key="2">
    <source>
        <dbReference type="ARBA" id="ARBA00022448"/>
    </source>
</evidence>
<comment type="subcellular location">
    <subcellularLocation>
        <location evidence="1">Cell membrane</location>
        <topology evidence="1">Multi-pass membrane protein</topology>
    </subcellularLocation>
</comment>
<dbReference type="PROSITE" id="PS00211">
    <property type="entry name" value="ABC_TRANSPORTER_1"/>
    <property type="match status" value="1"/>
</dbReference>
<dbReference type="GO" id="GO:0005886">
    <property type="term" value="C:plasma membrane"/>
    <property type="evidence" value="ECO:0007669"/>
    <property type="project" value="UniProtKB-SubCell"/>
</dbReference>
<dbReference type="PROSITE" id="PS50929">
    <property type="entry name" value="ABC_TM1F"/>
    <property type="match status" value="1"/>
</dbReference>
<dbReference type="InterPro" id="IPR003439">
    <property type="entry name" value="ABC_transporter-like_ATP-bd"/>
</dbReference>
<accession>A0A366IAU8</accession>
<evidence type="ECO:0000259" key="10">
    <source>
        <dbReference type="PROSITE" id="PS50893"/>
    </source>
</evidence>
<keyword evidence="2" id="KW-0813">Transport</keyword>
<keyword evidence="13" id="KW-1185">Reference proteome</keyword>
<feature type="transmembrane region" description="Helical" evidence="9">
    <location>
        <begin position="134"/>
        <end position="154"/>
    </location>
</feature>
<dbReference type="InterPro" id="IPR017871">
    <property type="entry name" value="ABC_transporter-like_CS"/>
</dbReference>
<evidence type="ECO:0000256" key="7">
    <source>
        <dbReference type="ARBA" id="ARBA00022989"/>
    </source>
</evidence>
<dbReference type="InterPro" id="IPR036640">
    <property type="entry name" value="ABC1_TM_sf"/>
</dbReference>
<keyword evidence="5" id="KW-0547">Nucleotide-binding</keyword>
<organism evidence="12 13">
    <name type="scientific">Alkalibaculum bacchi</name>
    <dbReference type="NCBI Taxonomy" id="645887"/>
    <lineage>
        <taxon>Bacteria</taxon>
        <taxon>Bacillati</taxon>
        <taxon>Bacillota</taxon>
        <taxon>Clostridia</taxon>
        <taxon>Eubacteriales</taxon>
        <taxon>Eubacteriaceae</taxon>
        <taxon>Alkalibaculum</taxon>
    </lineage>
</organism>
<evidence type="ECO:0000256" key="5">
    <source>
        <dbReference type="ARBA" id="ARBA00022741"/>
    </source>
</evidence>
<dbReference type="AlphaFoldDB" id="A0A366IAU8"/>
<feature type="transmembrane region" description="Helical" evidence="9">
    <location>
        <begin position="160"/>
        <end position="181"/>
    </location>
</feature>
<dbReference type="CDD" id="cd18541">
    <property type="entry name" value="ABC_6TM_TmrB_like"/>
    <property type="match status" value="1"/>
</dbReference>
<feature type="transmembrane region" description="Helical" evidence="9">
    <location>
        <begin position="278"/>
        <end position="298"/>
    </location>
</feature>
<feature type="transmembrane region" description="Helical" evidence="9">
    <location>
        <begin position="54"/>
        <end position="71"/>
    </location>
</feature>
<evidence type="ECO:0000313" key="13">
    <source>
        <dbReference type="Proteomes" id="UP000253490"/>
    </source>
</evidence>
<keyword evidence="7 9" id="KW-1133">Transmembrane helix</keyword>
<dbReference type="Gene3D" id="3.40.50.300">
    <property type="entry name" value="P-loop containing nucleotide triphosphate hydrolases"/>
    <property type="match status" value="1"/>
</dbReference>
<keyword evidence="8 9" id="KW-0472">Membrane</keyword>
<dbReference type="GO" id="GO:0005524">
    <property type="term" value="F:ATP binding"/>
    <property type="evidence" value="ECO:0007669"/>
    <property type="project" value="UniProtKB-KW"/>
</dbReference>
<dbReference type="SMART" id="SM00382">
    <property type="entry name" value="AAA"/>
    <property type="match status" value="1"/>
</dbReference>
<reference evidence="12 13" key="1">
    <citation type="submission" date="2018-06" db="EMBL/GenBank/DDBJ databases">
        <title>Genomic Encyclopedia of Type Strains, Phase IV (KMG-IV): sequencing the most valuable type-strain genomes for metagenomic binning, comparative biology and taxonomic classification.</title>
        <authorList>
            <person name="Goeker M."/>
        </authorList>
    </citation>
    <scope>NUCLEOTIDE SEQUENCE [LARGE SCALE GENOMIC DNA]</scope>
    <source>
        <strain evidence="12 13">DSM 22112</strain>
    </source>
</reference>
<feature type="domain" description="ABC transmembrane type-1" evidence="11">
    <location>
        <begin position="17"/>
        <end position="301"/>
    </location>
</feature>
<dbReference type="PROSITE" id="PS50893">
    <property type="entry name" value="ABC_TRANSPORTER_2"/>
    <property type="match status" value="1"/>
</dbReference>
<dbReference type="InterPro" id="IPR011527">
    <property type="entry name" value="ABC1_TM_dom"/>
</dbReference>
<dbReference type="FunFam" id="3.40.50.300:FF:000221">
    <property type="entry name" value="Multidrug ABC transporter ATP-binding protein"/>
    <property type="match status" value="1"/>
</dbReference>
<dbReference type="FunFam" id="1.20.1560.10:FF:000011">
    <property type="entry name" value="Multidrug ABC transporter ATP-binding protein"/>
    <property type="match status" value="1"/>
</dbReference>
<feature type="domain" description="ABC transporter" evidence="10">
    <location>
        <begin position="334"/>
        <end position="569"/>
    </location>
</feature>
<evidence type="ECO:0000256" key="9">
    <source>
        <dbReference type="SAM" id="Phobius"/>
    </source>
</evidence>
<dbReference type="Pfam" id="PF00664">
    <property type="entry name" value="ABC_membrane"/>
    <property type="match status" value="1"/>
</dbReference>
<dbReference type="Gene3D" id="1.20.1560.10">
    <property type="entry name" value="ABC transporter type 1, transmembrane domain"/>
    <property type="match status" value="1"/>
</dbReference>
<protein>
    <submittedName>
        <fullName evidence="12">ATP-binding cassette subfamily B protein</fullName>
    </submittedName>
</protein>
<dbReference type="EMBL" id="QNRX01000007">
    <property type="protein sequence ID" value="RBP65303.1"/>
    <property type="molecule type" value="Genomic_DNA"/>
</dbReference>
<dbReference type="InterPro" id="IPR003593">
    <property type="entry name" value="AAA+_ATPase"/>
</dbReference>
<comment type="caution">
    <text evidence="12">The sequence shown here is derived from an EMBL/GenBank/DDBJ whole genome shotgun (WGS) entry which is preliminary data.</text>
</comment>
<evidence type="ECO:0000256" key="6">
    <source>
        <dbReference type="ARBA" id="ARBA00022840"/>
    </source>
</evidence>
<dbReference type="InterPro" id="IPR039421">
    <property type="entry name" value="Type_1_exporter"/>
</dbReference>
<gene>
    <name evidence="12" type="ORF">DES36_10740</name>
</gene>
<evidence type="ECO:0000256" key="8">
    <source>
        <dbReference type="ARBA" id="ARBA00023136"/>
    </source>
</evidence>
<name>A0A366IAU8_9FIRM</name>
<dbReference type="SUPFAM" id="SSF52540">
    <property type="entry name" value="P-loop containing nucleoside triphosphate hydrolases"/>
    <property type="match status" value="1"/>
</dbReference>
<evidence type="ECO:0000256" key="3">
    <source>
        <dbReference type="ARBA" id="ARBA00022475"/>
    </source>
</evidence>